<sequence length="339" mass="38020">MTNPFHFPLEQPTITLIIPIYNEREVLPLCLQRLAAVIEQLDIKTELLFVDDGSKDASANYLLEQVWDQFSIRVIRLSRNFGKEAALTAGLDYARSDAVIILDADLQDPPELIPKMISQWRQGTDVVLMQRRSRAGDSCFKRTTSHLFYRILKHLGRPEIPSDIGDFRLMSRLVVEALKKLPERNRFMKGLFAWVGMPTVILEYDRAPRAAGSSKWNYLGLLQLAVEGITSFSIAPLRYVAILGIFSALIGGTFGLSIGLKALILGDPVRGYPSLISIITFLGGIQLFALGVVGEYVGKTYMETKQRPNYLVRDVLKIPAAIHRNGVIRVVEESHAQPR</sequence>
<evidence type="ECO:0000259" key="9">
    <source>
        <dbReference type="Pfam" id="PF00535"/>
    </source>
</evidence>
<feature type="transmembrane region" description="Helical" evidence="8">
    <location>
        <begin position="242"/>
        <end position="264"/>
    </location>
</feature>
<dbReference type="InterPro" id="IPR029044">
    <property type="entry name" value="Nucleotide-diphossugar_trans"/>
</dbReference>
<keyword evidence="6 8" id="KW-1133">Transmembrane helix</keyword>
<evidence type="ECO:0000256" key="3">
    <source>
        <dbReference type="ARBA" id="ARBA00022676"/>
    </source>
</evidence>
<dbReference type="PANTHER" id="PTHR48090:SF1">
    <property type="entry name" value="PROPHAGE BACTOPRENOL GLUCOSYL TRANSFERASE HOMOLOG"/>
    <property type="match status" value="1"/>
</dbReference>
<evidence type="ECO:0000256" key="4">
    <source>
        <dbReference type="ARBA" id="ARBA00022679"/>
    </source>
</evidence>
<proteinExistence type="predicted"/>
<evidence type="ECO:0000256" key="8">
    <source>
        <dbReference type="SAM" id="Phobius"/>
    </source>
</evidence>
<accession>A0A3B1CS87</accession>
<dbReference type="CDD" id="cd04187">
    <property type="entry name" value="DPM1_like_bac"/>
    <property type="match status" value="1"/>
</dbReference>
<evidence type="ECO:0000256" key="7">
    <source>
        <dbReference type="ARBA" id="ARBA00023136"/>
    </source>
</evidence>
<comment type="subcellular location">
    <subcellularLocation>
        <location evidence="1">Cell membrane</location>
        <topology evidence="1">Multi-pass membrane protein</topology>
    </subcellularLocation>
</comment>
<reference evidence="10" key="1">
    <citation type="submission" date="2018-06" db="EMBL/GenBank/DDBJ databases">
        <authorList>
            <person name="Zhirakovskaya E."/>
        </authorList>
    </citation>
    <scope>NUCLEOTIDE SEQUENCE</scope>
</reference>
<dbReference type="FunFam" id="3.90.550.10:FF:000079">
    <property type="entry name" value="Probable glycosyl transferase"/>
    <property type="match status" value="1"/>
</dbReference>
<name>A0A3B1CS87_9ZZZZ</name>
<gene>
    <name evidence="10" type="ORF">MNBD_NITROSPIRAE01-1513</name>
</gene>
<feature type="domain" description="Glycosyltransferase 2-like" evidence="9">
    <location>
        <begin position="16"/>
        <end position="177"/>
    </location>
</feature>
<protein>
    <submittedName>
        <fullName evidence="10">Bactoprenol glucosyl transferase GtrB</fullName>
        <ecNumber evidence="10">2.4.1.-</ecNumber>
    </submittedName>
</protein>
<dbReference type="AlphaFoldDB" id="A0A3B1CS87"/>
<dbReference type="EC" id="2.4.1.-" evidence="10"/>
<dbReference type="PANTHER" id="PTHR48090">
    <property type="entry name" value="UNDECAPRENYL-PHOSPHATE 4-DEOXY-4-FORMAMIDO-L-ARABINOSE TRANSFERASE-RELATED"/>
    <property type="match status" value="1"/>
</dbReference>
<evidence type="ECO:0000256" key="1">
    <source>
        <dbReference type="ARBA" id="ARBA00004651"/>
    </source>
</evidence>
<evidence type="ECO:0000256" key="2">
    <source>
        <dbReference type="ARBA" id="ARBA00022475"/>
    </source>
</evidence>
<keyword evidence="4 10" id="KW-0808">Transferase</keyword>
<keyword evidence="3 10" id="KW-0328">Glycosyltransferase</keyword>
<keyword evidence="2" id="KW-1003">Cell membrane</keyword>
<dbReference type="Pfam" id="PF00535">
    <property type="entry name" value="Glycos_transf_2"/>
    <property type="match status" value="1"/>
</dbReference>
<feature type="transmembrane region" description="Helical" evidence="8">
    <location>
        <begin position="276"/>
        <end position="297"/>
    </location>
</feature>
<dbReference type="EMBL" id="UOGF01000097">
    <property type="protein sequence ID" value="VAX32859.1"/>
    <property type="molecule type" value="Genomic_DNA"/>
</dbReference>
<evidence type="ECO:0000256" key="5">
    <source>
        <dbReference type="ARBA" id="ARBA00022692"/>
    </source>
</evidence>
<keyword evidence="7 8" id="KW-0472">Membrane</keyword>
<dbReference type="GO" id="GO:0016757">
    <property type="term" value="F:glycosyltransferase activity"/>
    <property type="evidence" value="ECO:0007669"/>
    <property type="project" value="UniProtKB-KW"/>
</dbReference>
<dbReference type="InterPro" id="IPR050256">
    <property type="entry name" value="Glycosyltransferase_2"/>
</dbReference>
<organism evidence="10">
    <name type="scientific">hydrothermal vent metagenome</name>
    <dbReference type="NCBI Taxonomy" id="652676"/>
    <lineage>
        <taxon>unclassified sequences</taxon>
        <taxon>metagenomes</taxon>
        <taxon>ecological metagenomes</taxon>
    </lineage>
</organism>
<evidence type="ECO:0000313" key="10">
    <source>
        <dbReference type="EMBL" id="VAX32859.1"/>
    </source>
</evidence>
<dbReference type="Gene3D" id="3.90.550.10">
    <property type="entry name" value="Spore Coat Polysaccharide Biosynthesis Protein SpsA, Chain A"/>
    <property type="match status" value="1"/>
</dbReference>
<keyword evidence="5 8" id="KW-0812">Transmembrane</keyword>
<dbReference type="SUPFAM" id="SSF53448">
    <property type="entry name" value="Nucleotide-diphospho-sugar transferases"/>
    <property type="match status" value="1"/>
</dbReference>
<evidence type="ECO:0000256" key="6">
    <source>
        <dbReference type="ARBA" id="ARBA00022989"/>
    </source>
</evidence>
<dbReference type="InterPro" id="IPR001173">
    <property type="entry name" value="Glyco_trans_2-like"/>
</dbReference>
<dbReference type="GO" id="GO:0005886">
    <property type="term" value="C:plasma membrane"/>
    <property type="evidence" value="ECO:0007669"/>
    <property type="project" value="UniProtKB-SubCell"/>
</dbReference>